<organism evidence="6 7">
    <name type="scientific">Tenggerimyces flavus</name>
    <dbReference type="NCBI Taxonomy" id="1708749"/>
    <lineage>
        <taxon>Bacteria</taxon>
        <taxon>Bacillati</taxon>
        <taxon>Actinomycetota</taxon>
        <taxon>Actinomycetes</taxon>
        <taxon>Propionibacteriales</taxon>
        <taxon>Nocardioidaceae</taxon>
        <taxon>Tenggerimyces</taxon>
    </lineage>
</organism>
<comment type="caution">
    <text evidence="6">The sequence shown here is derived from an EMBL/GenBank/DDBJ whole genome shotgun (WGS) entry which is preliminary data.</text>
</comment>
<gene>
    <name evidence="6" type="ORF">ACFOUW_19085</name>
</gene>
<dbReference type="InterPro" id="IPR009057">
    <property type="entry name" value="Homeodomain-like_sf"/>
</dbReference>
<evidence type="ECO:0000256" key="4">
    <source>
        <dbReference type="PROSITE-ProRule" id="PRU00335"/>
    </source>
</evidence>
<dbReference type="RefSeq" id="WP_205119956.1">
    <property type="nucleotide sequence ID" value="NZ_JAFBCM010000001.1"/>
</dbReference>
<evidence type="ECO:0000259" key="5">
    <source>
        <dbReference type="PROSITE" id="PS50977"/>
    </source>
</evidence>
<dbReference type="Pfam" id="PF14246">
    <property type="entry name" value="TetR_C_7"/>
    <property type="match status" value="1"/>
</dbReference>
<dbReference type="PROSITE" id="PS50977">
    <property type="entry name" value="HTH_TETR_2"/>
    <property type="match status" value="1"/>
</dbReference>
<name>A0ABV7YFU5_9ACTN</name>
<accession>A0ABV7YFU5</accession>
<keyword evidence="1" id="KW-0805">Transcription regulation</keyword>
<dbReference type="InterPro" id="IPR001647">
    <property type="entry name" value="HTH_TetR"/>
</dbReference>
<dbReference type="PANTHER" id="PTHR30055:SF234">
    <property type="entry name" value="HTH-TYPE TRANSCRIPTIONAL REGULATOR BETI"/>
    <property type="match status" value="1"/>
</dbReference>
<dbReference type="InterPro" id="IPR036271">
    <property type="entry name" value="Tet_transcr_reg_TetR-rel_C_sf"/>
</dbReference>
<keyword evidence="2 4" id="KW-0238">DNA-binding</keyword>
<dbReference type="Proteomes" id="UP001595699">
    <property type="component" value="Unassembled WGS sequence"/>
</dbReference>
<dbReference type="PRINTS" id="PR00455">
    <property type="entry name" value="HTHTETR"/>
</dbReference>
<dbReference type="EMBL" id="JBHRZH010000017">
    <property type="protein sequence ID" value="MFC3762953.1"/>
    <property type="molecule type" value="Genomic_DNA"/>
</dbReference>
<proteinExistence type="predicted"/>
<dbReference type="PANTHER" id="PTHR30055">
    <property type="entry name" value="HTH-TYPE TRANSCRIPTIONAL REGULATOR RUTR"/>
    <property type="match status" value="1"/>
</dbReference>
<dbReference type="InterPro" id="IPR039536">
    <property type="entry name" value="TetR_C_Proteobacteria"/>
</dbReference>
<reference evidence="7" key="1">
    <citation type="journal article" date="2019" name="Int. J. Syst. Evol. Microbiol.">
        <title>The Global Catalogue of Microorganisms (GCM) 10K type strain sequencing project: providing services to taxonomists for standard genome sequencing and annotation.</title>
        <authorList>
            <consortium name="The Broad Institute Genomics Platform"/>
            <consortium name="The Broad Institute Genome Sequencing Center for Infectious Disease"/>
            <person name="Wu L."/>
            <person name="Ma J."/>
        </authorList>
    </citation>
    <scope>NUCLEOTIDE SEQUENCE [LARGE SCALE GENOMIC DNA]</scope>
    <source>
        <strain evidence="7">CGMCC 4.7241</strain>
    </source>
</reference>
<evidence type="ECO:0000256" key="2">
    <source>
        <dbReference type="ARBA" id="ARBA00023125"/>
    </source>
</evidence>
<feature type="domain" description="HTH tetR-type" evidence="5">
    <location>
        <begin position="6"/>
        <end position="66"/>
    </location>
</feature>
<evidence type="ECO:0000313" key="6">
    <source>
        <dbReference type="EMBL" id="MFC3762953.1"/>
    </source>
</evidence>
<sequence length="202" mass="22434">MPDRGEAKRQVMLDAATEVFSERGFVGANLDEVVAAAAVSKQTLYKHFSDKASLFREIVDQIGKQVDGALLELPDPATIEDVDAWIHTLALRFTRLVMDPKVQRIRRLVIAEAPRFPEVADAYWKGGFDRVLGTVGEHFRALTEAGKLRAEDPQLAANHFAGLLLWIPSNHTMFSGRPDVVTDEELQRFAKAGAEAFLRAYG</sequence>
<evidence type="ECO:0000256" key="1">
    <source>
        <dbReference type="ARBA" id="ARBA00023015"/>
    </source>
</evidence>
<protein>
    <submittedName>
        <fullName evidence="6">TetR/AcrR family transcriptional regulator</fullName>
    </submittedName>
</protein>
<dbReference type="SUPFAM" id="SSF48498">
    <property type="entry name" value="Tetracyclin repressor-like, C-terminal domain"/>
    <property type="match status" value="1"/>
</dbReference>
<keyword evidence="7" id="KW-1185">Reference proteome</keyword>
<dbReference type="Pfam" id="PF00440">
    <property type="entry name" value="TetR_N"/>
    <property type="match status" value="1"/>
</dbReference>
<dbReference type="InterPro" id="IPR050109">
    <property type="entry name" value="HTH-type_TetR-like_transc_reg"/>
</dbReference>
<keyword evidence="3" id="KW-0804">Transcription</keyword>
<evidence type="ECO:0000256" key="3">
    <source>
        <dbReference type="ARBA" id="ARBA00023163"/>
    </source>
</evidence>
<dbReference type="SUPFAM" id="SSF46689">
    <property type="entry name" value="Homeodomain-like"/>
    <property type="match status" value="1"/>
</dbReference>
<evidence type="ECO:0000313" key="7">
    <source>
        <dbReference type="Proteomes" id="UP001595699"/>
    </source>
</evidence>
<feature type="DNA-binding region" description="H-T-H motif" evidence="4">
    <location>
        <begin position="29"/>
        <end position="48"/>
    </location>
</feature>
<dbReference type="Gene3D" id="1.10.357.10">
    <property type="entry name" value="Tetracycline Repressor, domain 2"/>
    <property type="match status" value="1"/>
</dbReference>